<evidence type="ECO:0000256" key="4">
    <source>
        <dbReference type="ARBA" id="ARBA00023004"/>
    </source>
</evidence>
<gene>
    <name evidence="7" type="ORF">PQR66_26815</name>
</gene>
<feature type="domain" description="Rieske" evidence="6">
    <location>
        <begin position="8"/>
        <end position="110"/>
    </location>
</feature>
<evidence type="ECO:0000256" key="2">
    <source>
        <dbReference type="ARBA" id="ARBA00022723"/>
    </source>
</evidence>
<organism evidence="7 8">
    <name type="scientific">Paraburkholderia agricolaris</name>
    <dbReference type="NCBI Taxonomy" id="2152888"/>
    <lineage>
        <taxon>Bacteria</taxon>
        <taxon>Pseudomonadati</taxon>
        <taxon>Pseudomonadota</taxon>
        <taxon>Betaproteobacteria</taxon>
        <taxon>Burkholderiales</taxon>
        <taxon>Burkholderiaceae</taxon>
        <taxon>Paraburkholderia</taxon>
    </lineage>
</organism>
<dbReference type="Proteomes" id="UP001629249">
    <property type="component" value="Unassembled WGS sequence"/>
</dbReference>
<dbReference type="CDD" id="cd08878">
    <property type="entry name" value="RHO_alpha_C_DMO-like"/>
    <property type="match status" value="1"/>
</dbReference>
<proteinExistence type="predicted"/>
<dbReference type="PROSITE" id="PS00570">
    <property type="entry name" value="RING_HYDROXYL_ALPHA"/>
    <property type="match status" value="1"/>
</dbReference>
<keyword evidence="3" id="KW-0560">Oxidoreductase</keyword>
<keyword evidence="8" id="KW-1185">Reference proteome</keyword>
<keyword evidence="4" id="KW-0408">Iron</keyword>
<evidence type="ECO:0000313" key="8">
    <source>
        <dbReference type="Proteomes" id="UP001629249"/>
    </source>
</evidence>
<evidence type="ECO:0000259" key="6">
    <source>
        <dbReference type="PROSITE" id="PS51296"/>
    </source>
</evidence>
<keyword evidence="2" id="KW-0479">Metal-binding</keyword>
<dbReference type="RefSeq" id="WP_408330378.1">
    <property type="nucleotide sequence ID" value="NZ_JAQQFH010000015.1"/>
</dbReference>
<keyword evidence="7" id="KW-0223">Dioxygenase</keyword>
<dbReference type="PANTHER" id="PTHR21266">
    <property type="entry name" value="IRON-SULFUR DOMAIN CONTAINING PROTEIN"/>
    <property type="match status" value="1"/>
</dbReference>
<evidence type="ECO:0000313" key="7">
    <source>
        <dbReference type="EMBL" id="MFL9886683.1"/>
    </source>
</evidence>
<dbReference type="SUPFAM" id="SSF50022">
    <property type="entry name" value="ISP domain"/>
    <property type="match status" value="1"/>
</dbReference>
<evidence type="ECO:0000256" key="3">
    <source>
        <dbReference type="ARBA" id="ARBA00023002"/>
    </source>
</evidence>
<evidence type="ECO:0000256" key="1">
    <source>
        <dbReference type="ARBA" id="ARBA00022714"/>
    </source>
</evidence>
<dbReference type="Pfam" id="PF19112">
    <property type="entry name" value="VanA_C"/>
    <property type="match status" value="1"/>
</dbReference>
<dbReference type="PANTHER" id="PTHR21266:SF60">
    <property type="entry name" value="3-KETOSTEROID-9-ALPHA-MONOOXYGENASE, OXYGENASE COMPONENT"/>
    <property type="match status" value="1"/>
</dbReference>
<evidence type="ECO:0000256" key="5">
    <source>
        <dbReference type="ARBA" id="ARBA00023014"/>
    </source>
</evidence>
<dbReference type="SUPFAM" id="SSF55961">
    <property type="entry name" value="Bet v1-like"/>
    <property type="match status" value="1"/>
</dbReference>
<dbReference type="EMBL" id="JAQQFN010000023">
    <property type="protein sequence ID" value="MFL9886683.1"/>
    <property type="molecule type" value="Genomic_DNA"/>
</dbReference>
<accession>A0ABW8ZX67</accession>
<protein>
    <submittedName>
        <fullName evidence="7">Aromatic ring-hydroxylating dioxygenase subunit alpha</fullName>
    </submittedName>
</protein>
<dbReference type="PROSITE" id="PS51296">
    <property type="entry name" value="RIESKE"/>
    <property type="match status" value="1"/>
</dbReference>
<dbReference type="Pfam" id="PF00355">
    <property type="entry name" value="Rieske"/>
    <property type="match status" value="1"/>
</dbReference>
<comment type="caution">
    <text evidence="7">The sequence shown here is derived from an EMBL/GenBank/DDBJ whole genome shotgun (WGS) entry which is preliminary data.</text>
</comment>
<dbReference type="Gene3D" id="2.102.10.10">
    <property type="entry name" value="Rieske [2Fe-2S] iron-sulphur domain"/>
    <property type="match status" value="1"/>
</dbReference>
<name>A0ABW8ZX67_9BURK</name>
<dbReference type="InterPro" id="IPR044043">
    <property type="entry name" value="VanA_C_cat"/>
</dbReference>
<dbReference type="GO" id="GO:0051213">
    <property type="term" value="F:dioxygenase activity"/>
    <property type="evidence" value="ECO:0007669"/>
    <property type="project" value="UniProtKB-KW"/>
</dbReference>
<dbReference type="InterPro" id="IPR015881">
    <property type="entry name" value="ARHD_Rieske_2Fe_2S"/>
</dbReference>
<keyword evidence="1" id="KW-0001">2Fe-2S</keyword>
<dbReference type="InterPro" id="IPR017941">
    <property type="entry name" value="Rieske_2Fe-2S"/>
</dbReference>
<keyword evidence="5" id="KW-0411">Iron-sulfur</keyword>
<reference evidence="7 8" key="1">
    <citation type="journal article" date="2024" name="Chem. Sci.">
        <title>Discovery of megapolipeptins by genome mining of a Burkholderiales bacteria collection.</title>
        <authorList>
            <person name="Paulo B.S."/>
            <person name="Recchia M.J.J."/>
            <person name="Lee S."/>
            <person name="Fergusson C.H."/>
            <person name="Romanowski S.B."/>
            <person name="Hernandez A."/>
            <person name="Krull N."/>
            <person name="Liu D.Y."/>
            <person name="Cavanagh H."/>
            <person name="Bos A."/>
            <person name="Gray C.A."/>
            <person name="Murphy B.T."/>
            <person name="Linington R.G."/>
            <person name="Eustaquio A.S."/>
        </authorList>
    </citation>
    <scope>NUCLEOTIDE SEQUENCE [LARGE SCALE GENOMIC DNA]</scope>
    <source>
        <strain evidence="7 8">RL16-012-BIC-B</strain>
    </source>
</reference>
<dbReference type="Gene3D" id="3.90.380.10">
    <property type="entry name" value="Naphthalene 1,2-dioxygenase Alpha Subunit, Chain A, domain 1"/>
    <property type="match status" value="1"/>
</dbReference>
<dbReference type="InterPro" id="IPR036922">
    <property type="entry name" value="Rieske_2Fe-2S_sf"/>
</dbReference>
<sequence length="359" mass="41554">MAFLRNYWYVAATADEIPAMGMLGRRICGESVVLFRGEDGRARALEDRCCHRRYPLSKGSVEGCSIRCGYHGMVFNAEGQCTEIPGQPTIPKQAYVKRYQVIERHRWIWIWIGDEENADPTNIPDYHWFDDPQWRGKSTRFHVRANFKLIVENLLDLSHLAFVHTSTIGNRAVVDSATVSFDRGDNEVRVNRWMRNVPPPPSYRRASVLPFERVDRWQIIHFMPPAFCRLYVGAMKPGMTEDEVISAEKMEWLNLNAVTPETETTTHYFWGQVHNHDLDKPELTELIFKEVEKAFLEDRDVFEEQQKAISEGINRTEVNTFADVGALHAVRIIDRLLREQDTAMGQSITPDQLSYGPHW</sequence>
<dbReference type="InterPro" id="IPR050584">
    <property type="entry name" value="Cholesterol_7-desaturase"/>
</dbReference>